<protein>
    <submittedName>
        <fullName evidence="1">Uncharacterized protein</fullName>
    </submittedName>
</protein>
<dbReference type="OrthoDB" id="8065943at2759"/>
<evidence type="ECO:0000313" key="1">
    <source>
        <dbReference type="EMBL" id="GFS99783.1"/>
    </source>
</evidence>
<accession>A0A8X6TC54</accession>
<proteinExistence type="predicted"/>
<gene>
    <name evidence="1" type="ORF">NPIL_55041</name>
</gene>
<keyword evidence="2" id="KW-1185">Reference proteome</keyword>
<reference evidence="1" key="1">
    <citation type="submission" date="2020-08" db="EMBL/GenBank/DDBJ databases">
        <title>Multicomponent nature underlies the extraordinary mechanical properties of spider dragline silk.</title>
        <authorList>
            <person name="Kono N."/>
            <person name="Nakamura H."/>
            <person name="Mori M."/>
            <person name="Yoshida Y."/>
            <person name="Ohtoshi R."/>
            <person name="Malay A.D."/>
            <person name="Moran D.A.P."/>
            <person name="Tomita M."/>
            <person name="Numata K."/>
            <person name="Arakawa K."/>
        </authorList>
    </citation>
    <scope>NUCLEOTIDE SEQUENCE</scope>
</reference>
<evidence type="ECO:0000313" key="2">
    <source>
        <dbReference type="Proteomes" id="UP000887013"/>
    </source>
</evidence>
<sequence>MIIVDLQIKEALANNVYILIILDLTQPVVLLVELPFLDLTHIAYARIGEQLRIGYVKDYPFLNLNSVKATLCIESKAGEIVRSELIKVEEENKK</sequence>
<dbReference type="Proteomes" id="UP000887013">
    <property type="component" value="Unassembled WGS sequence"/>
</dbReference>
<organism evidence="1 2">
    <name type="scientific">Nephila pilipes</name>
    <name type="common">Giant wood spider</name>
    <name type="synonym">Nephila maculata</name>
    <dbReference type="NCBI Taxonomy" id="299642"/>
    <lineage>
        <taxon>Eukaryota</taxon>
        <taxon>Metazoa</taxon>
        <taxon>Ecdysozoa</taxon>
        <taxon>Arthropoda</taxon>
        <taxon>Chelicerata</taxon>
        <taxon>Arachnida</taxon>
        <taxon>Araneae</taxon>
        <taxon>Araneomorphae</taxon>
        <taxon>Entelegynae</taxon>
        <taxon>Araneoidea</taxon>
        <taxon>Nephilidae</taxon>
        <taxon>Nephila</taxon>
    </lineage>
</organism>
<dbReference type="AlphaFoldDB" id="A0A8X6TC54"/>
<comment type="caution">
    <text evidence="1">The sequence shown here is derived from an EMBL/GenBank/DDBJ whole genome shotgun (WGS) entry which is preliminary data.</text>
</comment>
<dbReference type="EMBL" id="BMAW01006661">
    <property type="protein sequence ID" value="GFS99783.1"/>
    <property type="molecule type" value="Genomic_DNA"/>
</dbReference>
<name>A0A8X6TC54_NEPPI</name>